<feature type="transmembrane region" description="Helical" evidence="6">
    <location>
        <begin position="73"/>
        <end position="92"/>
    </location>
</feature>
<feature type="transmembrane region" description="Helical" evidence="6">
    <location>
        <begin position="216"/>
        <end position="233"/>
    </location>
</feature>
<feature type="transmembrane region" description="Helical" evidence="6">
    <location>
        <begin position="193"/>
        <end position="210"/>
    </location>
</feature>
<feature type="transmembrane region" description="Helical" evidence="6">
    <location>
        <begin position="40"/>
        <end position="61"/>
    </location>
</feature>
<feature type="transmembrane region" description="Helical" evidence="6">
    <location>
        <begin position="132"/>
        <end position="153"/>
    </location>
</feature>
<dbReference type="PANTHER" id="PTHR42718">
    <property type="entry name" value="MAJOR FACILITATOR SUPERFAMILY MULTIDRUG TRANSPORTER MFSC"/>
    <property type="match status" value="1"/>
</dbReference>
<evidence type="ECO:0000256" key="3">
    <source>
        <dbReference type="ARBA" id="ARBA00022692"/>
    </source>
</evidence>
<keyword evidence="3 6" id="KW-0812">Transmembrane</keyword>
<proteinExistence type="predicted"/>
<evidence type="ECO:0000313" key="8">
    <source>
        <dbReference type="EMBL" id="HFW32463.1"/>
    </source>
</evidence>
<feature type="transmembrane region" description="Helical" evidence="6">
    <location>
        <begin position="343"/>
        <end position="364"/>
    </location>
</feature>
<feature type="transmembrane region" description="Helical" evidence="6">
    <location>
        <begin position="159"/>
        <end position="181"/>
    </location>
</feature>
<dbReference type="PANTHER" id="PTHR42718:SF9">
    <property type="entry name" value="MAJOR FACILITATOR SUPERFAMILY MULTIDRUG TRANSPORTER MFSC"/>
    <property type="match status" value="1"/>
</dbReference>
<dbReference type="GO" id="GO:0022857">
    <property type="term" value="F:transmembrane transporter activity"/>
    <property type="evidence" value="ECO:0007669"/>
    <property type="project" value="InterPro"/>
</dbReference>
<feature type="transmembrane region" description="Helical" evidence="6">
    <location>
        <begin position="426"/>
        <end position="444"/>
    </location>
</feature>
<dbReference type="PRINTS" id="PR01036">
    <property type="entry name" value="TCRTETB"/>
</dbReference>
<feature type="transmembrane region" description="Helical" evidence="6">
    <location>
        <begin position="253"/>
        <end position="278"/>
    </location>
</feature>
<evidence type="ECO:0000256" key="2">
    <source>
        <dbReference type="ARBA" id="ARBA00022448"/>
    </source>
</evidence>
<dbReference type="EMBL" id="DTLB01000036">
    <property type="protein sequence ID" value="HFW32463.1"/>
    <property type="molecule type" value="Genomic_DNA"/>
</dbReference>
<dbReference type="Gene3D" id="1.20.1250.20">
    <property type="entry name" value="MFS general substrate transporter like domains"/>
    <property type="match status" value="1"/>
</dbReference>
<dbReference type="Gene3D" id="1.20.1720.10">
    <property type="entry name" value="Multidrug resistance protein D"/>
    <property type="match status" value="1"/>
</dbReference>
<accession>A0A7C3RC26</accession>
<feature type="transmembrane region" description="Helical" evidence="6">
    <location>
        <begin position="290"/>
        <end position="311"/>
    </location>
</feature>
<reference evidence="8" key="1">
    <citation type="journal article" date="2020" name="mSystems">
        <title>Genome- and Community-Level Interaction Insights into Carbon Utilization and Element Cycling Functions of Hydrothermarchaeota in Hydrothermal Sediment.</title>
        <authorList>
            <person name="Zhou Z."/>
            <person name="Liu Y."/>
            <person name="Xu W."/>
            <person name="Pan J."/>
            <person name="Luo Z.H."/>
            <person name="Li M."/>
        </authorList>
    </citation>
    <scope>NUCLEOTIDE SEQUENCE [LARGE SCALE GENOMIC DNA]</scope>
    <source>
        <strain evidence="9">SpSt-38</strain>
        <strain evidence="8">SpSt-87</strain>
    </source>
</reference>
<gene>
    <name evidence="9" type="ORF">ENR21_01885</name>
    <name evidence="8" type="ORF">ENW66_05870</name>
</gene>
<evidence type="ECO:0000313" key="9">
    <source>
        <dbReference type="EMBL" id="HGF87187.1"/>
    </source>
</evidence>
<protein>
    <submittedName>
        <fullName evidence="8">MFS transporter</fullName>
    </submittedName>
</protein>
<dbReference type="InterPro" id="IPR011701">
    <property type="entry name" value="MFS"/>
</dbReference>
<evidence type="ECO:0000256" key="6">
    <source>
        <dbReference type="SAM" id="Phobius"/>
    </source>
</evidence>
<dbReference type="AlphaFoldDB" id="A0A7C3RC26"/>
<dbReference type="InterPro" id="IPR020846">
    <property type="entry name" value="MFS_dom"/>
</dbReference>
<keyword evidence="5 6" id="KW-0472">Membrane</keyword>
<dbReference type="InterPro" id="IPR036259">
    <property type="entry name" value="MFS_trans_sf"/>
</dbReference>
<name>A0A7C3RC26_ARCFL</name>
<dbReference type="Pfam" id="PF07690">
    <property type="entry name" value="MFS_1"/>
    <property type="match status" value="2"/>
</dbReference>
<evidence type="ECO:0000259" key="7">
    <source>
        <dbReference type="PROSITE" id="PS50850"/>
    </source>
</evidence>
<dbReference type="GO" id="GO:0016020">
    <property type="term" value="C:membrane"/>
    <property type="evidence" value="ECO:0007669"/>
    <property type="project" value="UniProtKB-SubCell"/>
</dbReference>
<dbReference type="CDD" id="cd17321">
    <property type="entry name" value="MFS_MMR_MDR_like"/>
    <property type="match status" value="1"/>
</dbReference>
<comment type="subcellular location">
    <subcellularLocation>
        <location evidence="1">Membrane</location>
        <topology evidence="1">Multi-pass membrane protein</topology>
    </subcellularLocation>
</comment>
<dbReference type="SUPFAM" id="SSF103473">
    <property type="entry name" value="MFS general substrate transporter"/>
    <property type="match status" value="1"/>
</dbReference>
<keyword evidence="4 6" id="KW-1133">Transmembrane helix</keyword>
<feature type="transmembrane region" description="Helical" evidence="6">
    <location>
        <begin position="98"/>
        <end position="120"/>
    </location>
</feature>
<evidence type="ECO:0000256" key="4">
    <source>
        <dbReference type="ARBA" id="ARBA00022989"/>
    </source>
</evidence>
<sequence length="450" mass="47901">MNLRTAALLAACVSSFLTPFIGSSTNVALPSIGREFNADAITLGWVATSYLLAAGMFSVPFGRIADIKGRKSVFTSGLLIFSIGSILSSIAPSAETLIAFRVFQGIGGAMIFATAVAILTSVFPPQERGKAIGINTGAVYTGLSLGPLGGGILTQNLGWRSVFIVNGMFGFFALAVALIYLKGEWADAKGEKFDYVGSTIYASMLLFLIYGFSEFSLPFMLLGIILAAIFVAYENRLEQPVFAVKLLLSNLTFSLSSLAALLNYAATFAVGFLMSLYLQYIKGFDAQTAGFILVSQPAVMAIFAPVAGWISDRIEPRIVASAGMGVTTLSLILFASIDSNTAVSNVIAYLMLLGFGIALFSSPNTNAIMSSVERKFFGIASATVATMRLVGQSLSMALVMLVFSLMIGRVNITPEYYGEFIECSRVAFTIFATFCFFGIFASLGRGKIRG</sequence>
<evidence type="ECO:0000256" key="1">
    <source>
        <dbReference type="ARBA" id="ARBA00004141"/>
    </source>
</evidence>
<feature type="transmembrane region" description="Helical" evidence="6">
    <location>
        <begin position="376"/>
        <end position="406"/>
    </location>
</feature>
<dbReference type="PROSITE" id="PS50850">
    <property type="entry name" value="MFS"/>
    <property type="match status" value="1"/>
</dbReference>
<comment type="caution">
    <text evidence="8">The sequence shown here is derived from an EMBL/GenBank/DDBJ whole genome shotgun (WGS) entry which is preliminary data.</text>
</comment>
<organism evidence="8">
    <name type="scientific">Archaeoglobus fulgidus</name>
    <dbReference type="NCBI Taxonomy" id="2234"/>
    <lineage>
        <taxon>Archaea</taxon>
        <taxon>Methanobacteriati</taxon>
        <taxon>Methanobacteriota</taxon>
        <taxon>Archaeoglobi</taxon>
        <taxon>Archaeoglobales</taxon>
        <taxon>Archaeoglobaceae</taxon>
        <taxon>Archaeoglobus</taxon>
    </lineage>
</organism>
<evidence type="ECO:0000256" key="5">
    <source>
        <dbReference type="ARBA" id="ARBA00023136"/>
    </source>
</evidence>
<keyword evidence="2" id="KW-0813">Transport</keyword>
<dbReference type="EMBL" id="DSQD01000061">
    <property type="protein sequence ID" value="HGF87187.1"/>
    <property type="molecule type" value="Genomic_DNA"/>
</dbReference>
<feature type="domain" description="Major facilitator superfamily (MFS) profile" evidence="7">
    <location>
        <begin position="7"/>
        <end position="450"/>
    </location>
</feature>
<feature type="transmembrane region" description="Helical" evidence="6">
    <location>
        <begin position="318"/>
        <end position="337"/>
    </location>
</feature>